<dbReference type="PANTHER" id="PTHR22807:SF53">
    <property type="entry name" value="RIBOSOMAL RNA SMALL SUBUNIT METHYLTRANSFERASE B-RELATED"/>
    <property type="match status" value="1"/>
</dbReference>
<evidence type="ECO:0000259" key="6">
    <source>
        <dbReference type="PROSITE" id="PS51686"/>
    </source>
</evidence>
<dbReference type="RefSeq" id="WP_074199736.1">
    <property type="nucleotide sequence ID" value="NZ_FSQZ01000001.1"/>
</dbReference>
<feature type="active site" description="Nucleophile" evidence="5">
    <location>
        <position position="377"/>
    </location>
</feature>
<dbReference type="EMBL" id="FSQZ01000001">
    <property type="protein sequence ID" value="SIN71149.1"/>
    <property type="molecule type" value="Genomic_DNA"/>
</dbReference>
<feature type="binding site" evidence="5">
    <location>
        <position position="324"/>
    </location>
    <ligand>
        <name>S-adenosyl-L-methionine</name>
        <dbReference type="ChEBI" id="CHEBI:59789"/>
    </ligand>
</feature>
<evidence type="ECO:0000256" key="4">
    <source>
        <dbReference type="ARBA" id="ARBA00022884"/>
    </source>
</evidence>
<dbReference type="PANTHER" id="PTHR22807">
    <property type="entry name" value="NOP2 YEAST -RELATED NOL1/NOP2/FMU SUN DOMAIN-CONTAINING"/>
    <property type="match status" value="1"/>
</dbReference>
<dbReference type="InterPro" id="IPR029063">
    <property type="entry name" value="SAM-dependent_MTases_sf"/>
</dbReference>
<accession>A0ABY1JE95</accession>
<dbReference type="Gene3D" id="3.40.50.150">
    <property type="entry name" value="Vaccinia Virus protein VP39"/>
    <property type="match status" value="1"/>
</dbReference>
<name>A0ABY1JE95_9BACT</name>
<comment type="similarity">
    <text evidence="5">Belongs to the class I-like SAM-binding methyltransferase superfamily. RsmB/NOP family.</text>
</comment>
<evidence type="ECO:0000256" key="1">
    <source>
        <dbReference type="ARBA" id="ARBA00022603"/>
    </source>
</evidence>
<dbReference type="Pfam" id="PF01189">
    <property type="entry name" value="Methyltr_RsmB-F"/>
    <property type="match status" value="1"/>
</dbReference>
<keyword evidence="4 5" id="KW-0694">RNA-binding</keyword>
<evidence type="ECO:0000256" key="2">
    <source>
        <dbReference type="ARBA" id="ARBA00022679"/>
    </source>
</evidence>
<keyword evidence="8" id="KW-1185">Reference proteome</keyword>
<reference evidence="7 8" key="1">
    <citation type="submission" date="2016-11" db="EMBL/GenBank/DDBJ databases">
        <authorList>
            <person name="Varghese N."/>
            <person name="Submissions S."/>
        </authorList>
    </citation>
    <scope>NUCLEOTIDE SEQUENCE [LARGE SCALE GENOMIC DNA]</scope>
    <source>
        <strain evidence="7 8">DSM 20664</strain>
    </source>
</reference>
<protein>
    <submittedName>
        <fullName evidence="7">16S rRNA (Cytosine967-C5)-methyltransferase</fullName>
    </submittedName>
</protein>
<comment type="caution">
    <text evidence="7">The sequence shown here is derived from an EMBL/GenBank/DDBJ whole genome shotgun (WGS) entry which is preliminary data.</text>
</comment>
<dbReference type="InterPro" id="IPR035926">
    <property type="entry name" value="NusB-like_sf"/>
</dbReference>
<dbReference type="Pfam" id="PF01029">
    <property type="entry name" value="NusB"/>
    <property type="match status" value="1"/>
</dbReference>
<evidence type="ECO:0000313" key="7">
    <source>
        <dbReference type="EMBL" id="SIN71149.1"/>
    </source>
</evidence>
<keyword evidence="2 5" id="KW-0808">Transferase</keyword>
<gene>
    <name evidence="7" type="ORF">SAMN05444368_1398</name>
</gene>
<feature type="domain" description="SAM-dependent MTase RsmB/NOP-type" evidence="6">
    <location>
        <begin position="165"/>
        <end position="438"/>
    </location>
</feature>
<keyword evidence="3 5" id="KW-0949">S-adenosyl-L-methionine</keyword>
<sequence>MKGVEAALAIWEESRRGMFLSQALRNYSTDLSEGERRLASTLVYSAMRRYSLWVDIIKSFLHRPFESLFPLTGDALILGCAGLLEIKHFFPQALVNAFVEAVKKKKPNDVGLVNAVLRRVLADGGRRIEELKSSQNLLDQALLWGLPPWVARRWAETWGQELAKKLFVSQVVKPYLSFRLSPDISAEEMVSRLLKVGIRSWPSPYFSYVLRSASFGLPPSIVGYDEGLWTPQTESSVFISEQAVLLSAGKRLILDMCAGRGIKTGHILERTQNTIVEAWDISKNKVNAGRRELKRLGVLERSIWKAGDSLSLVPDAIPDLVLLDAPCSGSGTWNRHPEGKWKLSSGKLAGYSRLQKDLLKRAIDLLASGGIVVYSTCSMFREENEMVVGEVLCSAPEVIEIEIDGKSFPLQRGRPFGYYIWPSSPWMDGFFLCILMKR</sequence>
<dbReference type="PROSITE" id="PS51686">
    <property type="entry name" value="SAM_MT_RSMB_NOP"/>
    <property type="match status" value="1"/>
</dbReference>
<evidence type="ECO:0000256" key="3">
    <source>
        <dbReference type="ARBA" id="ARBA00022691"/>
    </source>
</evidence>
<proteinExistence type="inferred from homology"/>
<dbReference type="InterPro" id="IPR001678">
    <property type="entry name" value="MeTrfase_RsmB-F_NOP2_dom"/>
</dbReference>
<keyword evidence="1 5" id="KW-0489">Methyltransferase</keyword>
<feature type="binding site" evidence="5">
    <location>
        <position position="280"/>
    </location>
    <ligand>
        <name>S-adenosyl-L-methionine</name>
        <dbReference type="ChEBI" id="CHEBI:59789"/>
    </ligand>
</feature>
<dbReference type="Proteomes" id="UP000185093">
    <property type="component" value="Unassembled WGS sequence"/>
</dbReference>
<dbReference type="PRINTS" id="PR02008">
    <property type="entry name" value="RCMTFAMILY"/>
</dbReference>
<dbReference type="SUPFAM" id="SSF53335">
    <property type="entry name" value="S-adenosyl-L-methionine-dependent methyltransferases"/>
    <property type="match status" value="1"/>
</dbReference>
<comment type="caution">
    <text evidence="5">Lacks conserved residue(s) required for the propagation of feature annotation.</text>
</comment>
<evidence type="ECO:0000256" key="5">
    <source>
        <dbReference type="PROSITE-ProRule" id="PRU01023"/>
    </source>
</evidence>
<feature type="binding site" evidence="5">
    <location>
        <position position="308"/>
    </location>
    <ligand>
        <name>S-adenosyl-L-methionine</name>
        <dbReference type="ChEBI" id="CHEBI:59789"/>
    </ligand>
</feature>
<dbReference type="InterPro" id="IPR006027">
    <property type="entry name" value="NusB_RsmB_TIM44"/>
</dbReference>
<evidence type="ECO:0000313" key="8">
    <source>
        <dbReference type="Proteomes" id="UP000185093"/>
    </source>
</evidence>
<dbReference type="Gene3D" id="1.10.940.10">
    <property type="entry name" value="NusB-like"/>
    <property type="match status" value="1"/>
</dbReference>
<dbReference type="InterPro" id="IPR023267">
    <property type="entry name" value="RCMT"/>
</dbReference>
<dbReference type="InterPro" id="IPR049560">
    <property type="entry name" value="MeTrfase_RsmB-F_NOP2_cat"/>
</dbReference>
<dbReference type="SUPFAM" id="SSF48013">
    <property type="entry name" value="NusB-like"/>
    <property type="match status" value="1"/>
</dbReference>
<organism evidence="7 8">
    <name type="scientific">Acetomicrobium flavidum</name>
    <dbReference type="NCBI Taxonomy" id="49896"/>
    <lineage>
        <taxon>Bacteria</taxon>
        <taxon>Thermotogati</taxon>
        <taxon>Synergistota</taxon>
        <taxon>Synergistia</taxon>
        <taxon>Synergistales</taxon>
        <taxon>Acetomicrobiaceae</taxon>
        <taxon>Acetomicrobium</taxon>
    </lineage>
</organism>